<dbReference type="AlphaFoldDB" id="A0A542YT02"/>
<name>A0A542YT02_9MICO</name>
<reference evidence="4 5" key="1">
    <citation type="submission" date="2019-06" db="EMBL/GenBank/DDBJ databases">
        <title>Sequencing the genomes of 1000 actinobacteria strains.</title>
        <authorList>
            <person name="Klenk H.-P."/>
        </authorList>
    </citation>
    <scope>NUCLEOTIDE SEQUENCE [LARGE SCALE GENOMIC DNA]</scope>
    <source>
        <strain evidence="4 5">DSM 12335</strain>
    </source>
</reference>
<feature type="compositionally biased region" description="Basic and acidic residues" evidence="2">
    <location>
        <begin position="16"/>
        <end position="33"/>
    </location>
</feature>
<dbReference type="RefSeq" id="WP_141785253.1">
    <property type="nucleotide sequence ID" value="NZ_BAAAIK010000010.1"/>
</dbReference>
<feature type="compositionally biased region" description="Basic and acidic residues" evidence="2">
    <location>
        <begin position="47"/>
        <end position="60"/>
    </location>
</feature>
<dbReference type="SUPFAM" id="SSF69047">
    <property type="entry name" value="Hypothetical protein YjbJ"/>
    <property type="match status" value="1"/>
</dbReference>
<dbReference type="InterPro" id="IPR008462">
    <property type="entry name" value="CsbD"/>
</dbReference>
<sequence length="60" mass="6244">MGIGDKISNAVNEAKGKVKEAAGDATDNERLEAEGVGDQVEANAKQAVEKGKDAWNDATK</sequence>
<evidence type="ECO:0000313" key="4">
    <source>
        <dbReference type="EMBL" id="TQL51222.1"/>
    </source>
</evidence>
<evidence type="ECO:0000259" key="3">
    <source>
        <dbReference type="Pfam" id="PF05532"/>
    </source>
</evidence>
<dbReference type="Proteomes" id="UP000319516">
    <property type="component" value="Unassembled WGS sequence"/>
</dbReference>
<evidence type="ECO:0000256" key="2">
    <source>
        <dbReference type="SAM" id="MobiDB-lite"/>
    </source>
</evidence>
<accession>A0A542YT02</accession>
<proteinExistence type="inferred from homology"/>
<feature type="domain" description="CsbD-like" evidence="3">
    <location>
        <begin position="5"/>
        <end position="55"/>
    </location>
</feature>
<organism evidence="4 5">
    <name type="scientific">Ornithinicoccus hortensis</name>
    <dbReference type="NCBI Taxonomy" id="82346"/>
    <lineage>
        <taxon>Bacteria</taxon>
        <taxon>Bacillati</taxon>
        <taxon>Actinomycetota</taxon>
        <taxon>Actinomycetes</taxon>
        <taxon>Micrococcales</taxon>
        <taxon>Intrasporangiaceae</taxon>
        <taxon>Ornithinicoccus</taxon>
    </lineage>
</organism>
<evidence type="ECO:0000256" key="1">
    <source>
        <dbReference type="ARBA" id="ARBA00009129"/>
    </source>
</evidence>
<evidence type="ECO:0000313" key="5">
    <source>
        <dbReference type="Proteomes" id="UP000319516"/>
    </source>
</evidence>
<dbReference type="EMBL" id="VFOP01000001">
    <property type="protein sequence ID" value="TQL51222.1"/>
    <property type="molecule type" value="Genomic_DNA"/>
</dbReference>
<dbReference type="InterPro" id="IPR036629">
    <property type="entry name" value="YjbJ_sf"/>
</dbReference>
<keyword evidence="5" id="KW-1185">Reference proteome</keyword>
<dbReference type="Pfam" id="PF05532">
    <property type="entry name" value="CsbD"/>
    <property type="match status" value="1"/>
</dbReference>
<comment type="similarity">
    <text evidence="1">Belongs to the UPF0337 (CsbD) family.</text>
</comment>
<dbReference type="OrthoDB" id="2143260at2"/>
<feature type="region of interest" description="Disordered" evidence="2">
    <location>
        <begin position="16"/>
        <end position="60"/>
    </location>
</feature>
<comment type="caution">
    <text evidence="4">The sequence shown here is derived from an EMBL/GenBank/DDBJ whole genome shotgun (WGS) entry which is preliminary data.</text>
</comment>
<dbReference type="Gene3D" id="1.10.1470.10">
    <property type="entry name" value="YjbJ"/>
    <property type="match status" value="1"/>
</dbReference>
<gene>
    <name evidence="4" type="ORF">FB467_2360</name>
</gene>
<protein>
    <submittedName>
        <fullName evidence="4">CsbD-like protein</fullName>
    </submittedName>
</protein>